<dbReference type="InterPro" id="IPR003594">
    <property type="entry name" value="HATPase_dom"/>
</dbReference>
<name>S9ZGZ4_9RHOO</name>
<evidence type="ECO:0000313" key="17">
    <source>
        <dbReference type="EMBL" id="EPZ13876.1"/>
    </source>
</evidence>
<evidence type="ECO:0000313" key="18">
    <source>
        <dbReference type="Proteomes" id="UP000015455"/>
    </source>
</evidence>
<proteinExistence type="predicted"/>
<evidence type="ECO:0000259" key="15">
    <source>
        <dbReference type="PROSITE" id="PS50109"/>
    </source>
</evidence>
<dbReference type="InterPro" id="IPR004358">
    <property type="entry name" value="Sig_transdc_His_kin-like_C"/>
</dbReference>
<evidence type="ECO:0000256" key="7">
    <source>
        <dbReference type="ARBA" id="ARBA00022692"/>
    </source>
</evidence>
<dbReference type="STRING" id="1348657.M622_07845"/>
<reference evidence="17 18" key="1">
    <citation type="submission" date="2013-06" db="EMBL/GenBank/DDBJ databases">
        <title>Draft genome sequence of Thauera terpenica.</title>
        <authorList>
            <person name="Liu B."/>
            <person name="Frostegard A.H."/>
            <person name="Shapleigh J.P."/>
        </authorList>
    </citation>
    <scope>NUCLEOTIDE SEQUENCE [LARGE SCALE GENOMIC DNA]</scope>
    <source>
        <strain evidence="17 18">58Eu</strain>
    </source>
</reference>
<dbReference type="SMART" id="SM00387">
    <property type="entry name" value="HATPase_c"/>
    <property type="match status" value="1"/>
</dbReference>
<organism evidence="17 18">
    <name type="scientific">Thauera terpenica 58Eu</name>
    <dbReference type="NCBI Taxonomy" id="1348657"/>
    <lineage>
        <taxon>Bacteria</taxon>
        <taxon>Pseudomonadati</taxon>
        <taxon>Pseudomonadota</taxon>
        <taxon>Betaproteobacteria</taxon>
        <taxon>Rhodocyclales</taxon>
        <taxon>Zoogloeaceae</taxon>
        <taxon>Thauera</taxon>
    </lineage>
</organism>
<feature type="transmembrane region" description="Helical" evidence="14">
    <location>
        <begin position="12"/>
        <end position="34"/>
    </location>
</feature>
<evidence type="ECO:0000256" key="8">
    <source>
        <dbReference type="ARBA" id="ARBA00022741"/>
    </source>
</evidence>
<dbReference type="CDD" id="cd00082">
    <property type="entry name" value="HisKA"/>
    <property type="match status" value="1"/>
</dbReference>
<evidence type="ECO:0000256" key="6">
    <source>
        <dbReference type="ARBA" id="ARBA00022679"/>
    </source>
</evidence>
<dbReference type="SMART" id="SM00304">
    <property type="entry name" value="HAMP"/>
    <property type="match status" value="1"/>
</dbReference>
<comment type="function">
    <text evidence="14">Member of a two-component regulatory system.</text>
</comment>
<dbReference type="InterPro" id="IPR003660">
    <property type="entry name" value="HAMP_dom"/>
</dbReference>
<evidence type="ECO:0000256" key="11">
    <source>
        <dbReference type="ARBA" id="ARBA00022989"/>
    </source>
</evidence>
<dbReference type="SMART" id="SM00388">
    <property type="entry name" value="HisKA"/>
    <property type="match status" value="1"/>
</dbReference>
<evidence type="ECO:0000256" key="9">
    <source>
        <dbReference type="ARBA" id="ARBA00022777"/>
    </source>
</evidence>
<keyword evidence="9 14" id="KW-0418">Kinase</keyword>
<evidence type="ECO:0000259" key="16">
    <source>
        <dbReference type="PROSITE" id="PS50885"/>
    </source>
</evidence>
<evidence type="ECO:0000256" key="13">
    <source>
        <dbReference type="ARBA" id="ARBA00023136"/>
    </source>
</evidence>
<gene>
    <name evidence="17" type="ORF">M622_07845</name>
</gene>
<keyword evidence="12 14" id="KW-0902">Two-component regulatory system</keyword>
<protein>
    <recommendedName>
        <fullName evidence="14">Sensor protein</fullName>
        <ecNumber evidence="14">2.7.13.3</ecNumber>
    </recommendedName>
</protein>
<dbReference type="GO" id="GO:0000155">
    <property type="term" value="F:phosphorelay sensor kinase activity"/>
    <property type="evidence" value="ECO:0007669"/>
    <property type="project" value="InterPro"/>
</dbReference>
<keyword evidence="6 14" id="KW-0808">Transferase</keyword>
<dbReference type="InterPro" id="IPR006290">
    <property type="entry name" value="CztS_silS_copS"/>
</dbReference>
<evidence type="ECO:0000256" key="5">
    <source>
        <dbReference type="ARBA" id="ARBA00022553"/>
    </source>
</evidence>
<dbReference type="InterPro" id="IPR003661">
    <property type="entry name" value="HisK_dim/P_dom"/>
</dbReference>
<dbReference type="PANTHER" id="PTHR45436">
    <property type="entry name" value="SENSOR HISTIDINE KINASE YKOH"/>
    <property type="match status" value="1"/>
</dbReference>
<dbReference type="PROSITE" id="PS50885">
    <property type="entry name" value="HAMP"/>
    <property type="match status" value="1"/>
</dbReference>
<feature type="domain" description="Histidine kinase" evidence="15">
    <location>
        <begin position="266"/>
        <end position="481"/>
    </location>
</feature>
<dbReference type="EMBL" id="ATJV01000114">
    <property type="protein sequence ID" value="EPZ13876.1"/>
    <property type="molecule type" value="Genomic_DNA"/>
</dbReference>
<dbReference type="Pfam" id="PF02518">
    <property type="entry name" value="HATPase_c"/>
    <property type="match status" value="1"/>
</dbReference>
<dbReference type="InterPro" id="IPR036097">
    <property type="entry name" value="HisK_dim/P_sf"/>
</dbReference>
<keyword evidence="11 14" id="KW-1133">Transmembrane helix</keyword>
<dbReference type="PATRIC" id="fig|1348657.5.peg.3601"/>
<evidence type="ECO:0000256" key="1">
    <source>
        <dbReference type="ARBA" id="ARBA00000085"/>
    </source>
</evidence>
<dbReference type="CDD" id="cd06225">
    <property type="entry name" value="HAMP"/>
    <property type="match status" value="1"/>
</dbReference>
<dbReference type="PRINTS" id="PR00344">
    <property type="entry name" value="BCTRLSENSOR"/>
</dbReference>
<dbReference type="FunFam" id="1.10.287.130:FF:000001">
    <property type="entry name" value="Two-component sensor histidine kinase"/>
    <property type="match status" value="1"/>
</dbReference>
<keyword evidence="18" id="KW-1185">Reference proteome</keyword>
<dbReference type="Gene3D" id="3.30.565.10">
    <property type="entry name" value="Histidine kinase-like ATPase, C-terminal domain"/>
    <property type="match status" value="1"/>
</dbReference>
<dbReference type="GO" id="GO:0005524">
    <property type="term" value="F:ATP binding"/>
    <property type="evidence" value="ECO:0007669"/>
    <property type="project" value="UniProtKB-KW"/>
</dbReference>
<dbReference type="eggNOG" id="COG5002">
    <property type="taxonomic scope" value="Bacteria"/>
</dbReference>
<dbReference type="SUPFAM" id="SSF47384">
    <property type="entry name" value="Homodimeric domain of signal transducing histidine kinase"/>
    <property type="match status" value="1"/>
</dbReference>
<evidence type="ECO:0000256" key="4">
    <source>
        <dbReference type="ARBA" id="ARBA00022519"/>
    </source>
</evidence>
<dbReference type="InterPro" id="IPR005467">
    <property type="entry name" value="His_kinase_dom"/>
</dbReference>
<dbReference type="NCBIfam" id="TIGR01386">
    <property type="entry name" value="cztS_silS_copS"/>
    <property type="match status" value="1"/>
</dbReference>
<evidence type="ECO:0000256" key="14">
    <source>
        <dbReference type="RuleBase" id="RU364088"/>
    </source>
</evidence>
<dbReference type="AlphaFoldDB" id="S9ZGZ4"/>
<dbReference type="InterPro" id="IPR036890">
    <property type="entry name" value="HATPase_C_sf"/>
</dbReference>
<comment type="subcellular location">
    <subcellularLocation>
        <location evidence="2">Cell inner membrane</location>
        <topology evidence="2">Multi-pass membrane protein</topology>
    </subcellularLocation>
</comment>
<dbReference type="InterPro" id="IPR048590">
    <property type="entry name" value="CusS-like_sensor"/>
</dbReference>
<dbReference type="InterPro" id="IPR050428">
    <property type="entry name" value="TCS_sensor_his_kinase"/>
</dbReference>
<keyword evidence="3 14" id="KW-1003">Cell membrane</keyword>
<dbReference type="Pfam" id="PF21085">
    <property type="entry name" value="CusS"/>
    <property type="match status" value="1"/>
</dbReference>
<evidence type="ECO:0000256" key="3">
    <source>
        <dbReference type="ARBA" id="ARBA00022475"/>
    </source>
</evidence>
<evidence type="ECO:0000256" key="10">
    <source>
        <dbReference type="ARBA" id="ARBA00022840"/>
    </source>
</evidence>
<dbReference type="PROSITE" id="PS50109">
    <property type="entry name" value="HIS_KIN"/>
    <property type="match status" value="1"/>
</dbReference>
<dbReference type="CDD" id="cd00075">
    <property type="entry name" value="HATPase"/>
    <property type="match status" value="1"/>
</dbReference>
<keyword evidence="4 14" id="KW-0997">Cell inner membrane</keyword>
<dbReference type="EC" id="2.7.13.3" evidence="14"/>
<comment type="catalytic activity">
    <reaction evidence="1 14">
        <text>ATP + protein L-histidine = ADP + protein N-phospho-L-histidine.</text>
        <dbReference type="EC" id="2.7.13.3"/>
    </reaction>
</comment>
<evidence type="ECO:0000256" key="12">
    <source>
        <dbReference type="ARBA" id="ARBA00023012"/>
    </source>
</evidence>
<sequence length="486" mass="52371">MRRSLSQPVSLTARLAILFATLSAGLLVIAGIFFGRMLETHFQELDVHELQGKLTLIRTALQGDGLPSASSGRMAALENSFVGHDNVGVLLRALDGRVLEVIHPEHFTPEQLSSEQLAPEQLGASHPPQAVSSWEVDGHPHRGLAARITLPQHPTDVGAPDTVDVLVALDLSHHTHFLASVRNATWAGVAIAAFLAALVGWFAAHRGLAPLRRVTATASALSAQQLGQRLNENDAPREVREHVEAFNGMLERLEAAFQRLADYSADIAHELRTPISNLMTQTQVALSRPRLNDEYQDILASNIEEYERIARMVSDMLFLAKAEQNALAQASAPIDLACEADALIDFYEALAEEHHIRIERHGSAVVAGDRLMLRRALSNLLSNALRHTPDGGQITIAIDIAADGAALGLSVSNVGDPIAPDQLERIFDRFHRGSSLRERHGEGAGLGLAITRLIARAHGGEVVASSKAGVTTFTISLPLRQAPSGT</sequence>
<dbReference type="Gene3D" id="1.10.287.130">
    <property type="match status" value="1"/>
</dbReference>
<feature type="domain" description="HAMP" evidence="16">
    <location>
        <begin position="205"/>
        <end position="258"/>
    </location>
</feature>
<keyword evidence="10 14" id="KW-0067">ATP-binding</keyword>
<dbReference type="GO" id="GO:0005886">
    <property type="term" value="C:plasma membrane"/>
    <property type="evidence" value="ECO:0007669"/>
    <property type="project" value="UniProtKB-SubCell"/>
</dbReference>
<dbReference type="SUPFAM" id="SSF55874">
    <property type="entry name" value="ATPase domain of HSP90 chaperone/DNA topoisomerase II/histidine kinase"/>
    <property type="match status" value="1"/>
</dbReference>
<dbReference type="RefSeq" id="WP_021250982.1">
    <property type="nucleotide sequence ID" value="NZ_ATJV01000114.1"/>
</dbReference>
<comment type="caution">
    <text evidence="17">The sequence shown here is derived from an EMBL/GenBank/DDBJ whole genome shotgun (WGS) entry which is preliminary data.</text>
</comment>
<dbReference type="Gene3D" id="6.10.340.10">
    <property type="match status" value="1"/>
</dbReference>
<keyword evidence="7 14" id="KW-0812">Transmembrane</keyword>
<dbReference type="Pfam" id="PF00672">
    <property type="entry name" value="HAMP"/>
    <property type="match status" value="1"/>
</dbReference>
<evidence type="ECO:0000256" key="2">
    <source>
        <dbReference type="ARBA" id="ARBA00004429"/>
    </source>
</evidence>
<keyword evidence="13 14" id="KW-0472">Membrane</keyword>
<feature type="transmembrane region" description="Helical" evidence="14">
    <location>
        <begin position="184"/>
        <end position="204"/>
    </location>
</feature>
<dbReference type="Proteomes" id="UP000015455">
    <property type="component" value="Unassembled WGS sequence"/>
</dbReference>
<dbReference type="PANTHER" id="PTHR45436:SF15">
    <property type="entry name" value="SENSOR HISTIDINE KINASE CUSS"/>
    <property type="match status" value="1"/>
</dbReference>
<accession>S9ZGZ4</accession>
<keyword evidence="8 14" id="KW-0547">Nucleotide-binding</keyword>
<keyword evidence="5" id="KW-0597">Phosphoprotein</keyword>
<dbReference type="Pfam" id="PF00512">
    <property type="entry name" value="HisKA"/>
    <property type="match status" value="1"/>
</dbReference>